<evidence type="ECO:0000256" key="3">
    <source>
        <dbReference type="ARBA" id="ARBA00022853"/>
    </source>
</evidence>
<evidence type="ECO:0000313" key="15">
    <source>
        <dbReference type="EMBL" id="BBA84404.1"/>
    </source>
</evidence>
<dbReference type="CDD" id="cd05520">
    <property type="entry name" value="Bromo_polybromo_III"/>
    <property type="match status" value="1"/>
</dbReference>
<dbReference type="InterPro" id="IPR037382">
    <property type="entry name" value="Rsc/polybromo"/>
</dbReference>
<dbReference type="InterPro" id="IPR001025">
    <property type="entry name" value="BAH_dom"/>
</dbReference>
<feature type="domain" description="BAH" evidence="14">
    <location>
        <begin position="949"/>
        <end position="1067"/>
    </location>
</feature>
<dbReference type="PROSITE" id="PS51038">
    <property type="entry name" value="BAH"/>
    <property type="match status" value="2"/>
</dbReference>
<dbReference type="InterPro" id="IPR036427">
    <property type="entry name" value="Bromodomain-like_sf"/>
</dbReference>
<evidence type="ECO:0000256" key="11">
    <source>
        <dbReference type="SAM" id="MobiDB-lite"/>
    </source>
</evidence>
<dbReference type="Pfam" id="PF01426">
    <property type="entry name" value="BAH"/>
    <property type="match status" value="2"/>
</dbReference>
<feature type="domain" description="Bromo" evidence="12">
    <location>
        <begin position="526"/>
        <end position="596"/>
    </location>
</feature>
<dbReference type="InterPro" id="IPR018359">
    <property type="entry name" value="Bromodomain_CS"/>
</dbReference>
<feature type="domain" description="HMG box" evidence="13">
    <location>
        <begin position="1362"/>
        <end position="1430"/>
    </location>
</feature>
<feature type="compositionally biased region" description="Polar residues" evidence="11">
    <location>
        <begin position="1592"/>
        <end position="1610"/>
    </location>
</feature>
<dbReference type="CDD" id="cd05526">
    <property type="entry name" value="Bromo_polybromo_VI"/>
    <property type="match status" value="1"/>
</dbReference>
<sequence>MSKRRRTSSVASRGQDEESGEADTAPEPARKKKKLDPAELCHQLYDTIRNHKKEDGTLLCDAFIRVPKRRQEPGYYEVVTNPIDLLKLQQKLKTDEYEDVEEFTSDVQLMVNNAKAFYKRTSQEYRDACELWDLFISTKTRLLEDQRSGEETGQEHKGKIILKVGKLARKAAAAEARKQDSETAEDTSESSTNPDDEVNMYEDLFSAVMMATDQDNRPLHTVFQLLPSKKRYPEYYEVIDNPVDLKMIATKIQQSQYSNLGELEKDLLQMTRNACLFNEPGSQIYKDAKTLRKVISSKKIEVEHGKYQSGAGKSSERIRNKRMRGGQSLSAITAALRDEEEDSDDGGPMDEDTAIEDVDNPRWQLYETIKNMPNNQGHLLSEPFWKLPSKRYYPDYYKEIKNPVSLSQIRNKLKRGDYGTVSEVAGDMNIMFENAKKYNRPDSRIYKDAVKLQKIMQAKVQELLEFDQESESEEDSDDRGSRGRRSRGRNAGGASTSRSSRFRDEPSLKKRLHALAKCLIDYVREDGRQPILMFMEKPSKKLYPDYFQVITDPIDMLTIEANIKNDKYISEEEIIADFKLMFNNCRQYNEEGSMIYEDANKLEEVLVEKVREMGLSSMMTVAPTATPTVVTAASSQLETSGAKRTVERRVVKPRKNTTVLSQKLRTLYDTIRDYKDPKGRQLSLIFLKLPSKLEYPDYYEVIKRPIDLERISQKLKSSQYESLDDMVSDFVLMFDNACKYNEPDSQIYKDALMLQRVALQTKLQLREDEEAVPDVTAAVQELLTSLFISVYNHSDGDSRCFSDSMAELPEHDEIEGSKVRALSLDLIKRRLDRGLYRRLDVFQEDIFACLERARRLSRTDSQVFEDSIELHSFFIRQRDELCRGGDLLHSPALSYTLLHLAAAVEATRQQKLLQEQPEEEAETRSSEDSLREAAGGGASSGDSMSFNQQVYRVGDFVYAEPKERGMDPSIVNIERLWNNQEGQQMMYGNYYYRPNETYHVTTRRFLEKEVFKSDVHVAIPLDQVLGLCCVLSVKDYFRSKPNGFADKDVYVCESRYSTKARAFKKIKSWPSNMSQHLTLIPREEVLEPKRIMSVFRERVEKHKEEIAELEEREKLVEKEKPNVELLCGQTSDGNTYYEQYNAPCSVIRTGDCVYVRTDMGRQLIAQVDSIWNDKQGLCFFRGPWLVTPPEIPHAPTRLFYKQEVFLSTLEDTNTVDSIVGKCAVLEHGEYISCRPTEIPEQDVYVCESVYDEARRQVRKLSREGLKKYSHSNAVTEDEIYFFRRLINPPKIGSDSAQSHPTESMKTSLHYDMAPSPLLPKMEPDMLQLEDSLDGGPPSVGSGDTAPPIAVTTPVSSKKKTPGKKLVTGYILYSSDVRRSVAANHPDSSFGEISRIVGNEWRNLPAQEKQCWEEKAAKVNEESAAKFAQEEAAAIASASPNTVISSLAKPSMNLSNCSQEQGVDNLVYECCWDNCDWQFEDLTDCIDHCIQEPNGHVHQHFANIPPQDCEFQCQWRGCGRIKKGAPPFPNAQRLARHVKEVHIQKGNGRSIAPSDRSKNFVASRRQPMPPARPLAIAAIPQNHLQHAALGSTVGQSLSASHQAHSRQTPSPLAQVPGCGVTSSGAQLRPVEPLFVSVPPRPQRLLHSEAYIKYIEGLQADRKHISHWDKLLKATPENTPIPDASRLPAHWLGNGVGNHGNIVNALWTLRDFMMRDALGIKKSYIEAYTFQLLLFLNVTLQHLWEPAVRMIAAVGICINCCCNLARGQYILIFATTNCSVNVAFRSTERR</sequence>
<dbReference type="GO" id="GO:0016586">
    <property type="term" value="C:RSC-type complex"/>
    <property type="evidence" value="ECO:0007669"/>
    <property type="project" value="InterPro"/>
</dbReference>
<dbReference type="GO" id="GO:0016514">
    <property type="term" value="C:SWI/SNF complex"/>
    <property type="evidence" value="ECO:0007669"/>
    <property type="project" value="TreeGrafter"/>
</dbReference>
<dbReference type="CDD" id="cd05524">
    <property type="entry name" value="Bromo_polybromo_I"/>
    <property type="match status" value="1"/>
</dbReference>
<feature type="region of interest" description="Disordered" evidence="11">
    <location>
        <begin position="466"/>
        <end position="505"/>
    </location>
</feature>
<feature type="domain" description="Bromo" evidence="12">
    <location>
        <begin position="215"/>
        <end position="285"/>
    </location>
</feature>
<feature type="region of interest" description="Disordered" evidence="11">
    <location>
        <begin position="912"/>
        <end position="943"/>
    </location>
</feature>
<dbReference type="PANTHER" id="PTHR16062:SF19">
    <property type="entry name" value="PROTEIN POLYBROMO-1"/>
    <property type="match status" value="1"/>
</dbReference>
<evidence type="ECO:0000256" key="2">
    <source>
        <dbReference type="ARBA" id="ARBA00022737"/>
    </source>
</evidence>
<keyword evidence="9" id="KW-0238">DNA-binding</keyword>
<dbReference type="FunFam" id="1.20.920.10:FF:000057">
    <property type="entry name" value="Polybromo 1"/>
    <property type="match status" value="1"/>
</dbReference>
<feature type="domain" description="Bromo" evidence="12">
    <location>
        <begin position="678"/>
        <end position="748"/>
    </location>
</feature>
<dbReference type="Pfam" id="PF00505">
    <property type="entry name" value="HMG_box"/>
    <property type="match status" value="1"/>
</dbReference>
<keyword evidence="2" id="KW-0677">Repeat</keyword>
<feature type="region of interest" description="Disordered" evidence="11">
    <location>
        <begin position="1543"/>
        <end position="1566"/>
    </location>
</feature>
<dbReference type="FunFam" id="1.20.920.10:FF:000045">
    <property type="entry name" value="protein polybromo-1"/>
    <property type="match status" value="1"/>
</dbReference>
<feature type="domain" description="Bromo" evidence="12">
    <location>
        <begin position="55"/>
        <end position="125"/>
    </location>
</feature>
<dbReference type="SMART" id="SM00297">
    <property type="entry name" value="BROMO"/>
    <property type="match status" value="6"/>
</dbReference>
<dbReference type="SUPFAM" id="SSF47370">
    <property type="entry name" value="Bromodomain"/>
    <property type="match status" value="6"/>
</dbReference>
<dbReference type="FunFam" id="1.20.920.10:FF:000059">
    <property type="entry name" value="Polybromo 1,-like"/>
    <property type="match status" value="1"/>
</dbReference>
<evidence type="ECO:0000256" key="4">
    <source>
        <dbReference type="ARBA" id="ARBA00023015"/>
    </source>
</evidence>
<evidence type="ECO:0000259" key="13">
    <source>
        <dbReference type="PROSITE" id="PS50118"/>
    </source>
</evidence>
<dbReference type="SMART" id="SM00398">
    <property type="entry name" value="HMG"/>
    <property type="match status" value="1"/>
</dbReference>
<dbReference type="InterPro" id="IPR009071">
    <property type="entry name" value="HMG_box_dom"/>
</dbReference>
<dbReference type="GO" id="GO:0006338">
    <property type="term" value="P:chromatin remodeling"/>
    <property type="evidence" value="ECO:0007669"/>
    <property type="project" value="InterPro"/>
</dbReference>
<evidence type="ECO:0000256" key="10">
    <source>
        <dbReference type="SAM" id="Coils"/>
    </source>
</evidence>
<dbReference type="FunFam" id="1.20.920.10:FF:000009">
    <property type="entry name" value="Protein polybromo-1 isoform 1"/>
    <property type="match status" value="1"/>
</dbReference>
<evidence type="ECO:0000256" key="1">
    <source>
        <dbReference type="ARBA" id="ARBA00004123"/>
    </source>
</evidence>
<keyword evidence="4" id="KW-0805">Transcription regulation</keyword>
<accession>A0A347ZJ98</accession>
<dbReference type="InterPro" id="IPR036910">
    <property type="entry name" value="HMG_box_dom_sf"/>
</dbReference>
<dbReference type="Pfam" id="PF00439">
    <property type="entry name" value="Bromodomain"/>
    <property type="match status" value="5"/>
</dbReference>
<dbReference type="Gene3D" id="2.30.30.490">
    <property type="match status" value="2"/>
</dbReference>
<feature type="DNA-binding region" description="HMG box" evidence="9">
    <location>
        <begin position="1362"/>
        <end position="1430"/>
    </location>
</feature>
<gene>
    <name evidence="15" type="primary">BAF180</name>
</gene>
<dbReference type="FunFam" id="2.30.30.490:FF:000002">
    <property type="entry name" value="protein polybromo-1 isoform X3"/>
    <property type="match status" value="1"/>
</dbReference>
<keyword evidence="6" id="KW-0804">Transcription</keyword>
<reference evidence="15" key="1">
    <citation type="journal article" date="2018" name="Insect Sci.">
        <title>Transcriptomic analysis of epigenetic modification genes in the termite Reticulitermes speratus.</title>
        <authorList>
            <person name="Mitaka Y."/>
            <person name="Tasaki E."/>
            <person name="Nozaki T."/>
            <person name="Fuchikawa T."/>
            <person name="Kobayashi K."/>
            <person name="Matsuura K."/>
        </authorList>
    </citation>
    <scope>NUCLEOTIDE SEQUENCE</scope>
</reference>
<evidence type="ECO:0000256" key="7">
    <source>
        <dbReference type="ARBA" id="ARBA00023242"/>
    </source>
</evidence>
<dbReference type="PANTHER" id="PTHR16062">
    <property type="entry name" value="SWI/SNF-RELATED"/>
    <property type="match status" value="1"/>
</dbReference>
<evidence type="ECO:0000259" key="14">
    <source>
        <dbReference type="PROSITE" id="PS51038"/>
    </source>
</evidence>
<evidence type="ECO:0000256" key="8">
    <source>
        <dbReference type="PROSITE-ProRule" id="PRU00035"/>
    </source>
</evidence>
<dbReference type="CDD" id="cd04717">
    <property type="entry name" value="BAH_polybromo"/>
    <property type="match status" value="2"/>
</dbReference>
<evidence type="ECO:0000259" key="12">
    <source>
        <dbReference type="PROSITE" id="PS50014"/>
    </source>
</evidence>
<feature type="region of interest" description="Disordered" evidence="11">
    <location>
        <begin position="1330"/>
        <end position="1360"/>
    </location>
</feature>
<feature type="region of interest" description="Disordered" evidence="11">
    <location>
        <begin position="1592"/>
        <end position="1620"/>
    </location>
</feature>
<keyword evidence="5 8" id="KW-0103">Bromodomain</keyword>
<feature type="domain" description="Bromo" evidence="12">
    <location>
        <begin position="376"/>
        <end position="446"/>
    </location>
</feature>
<dbReference type="FunFam" id="1.20.920.10:FF:000064">
    <property type="entry name" value="Polybromo 1"/>
    <property type="match status" value="1"/>
</dbReference>
<dbReference type="CDD" id="cd21984">
    <property type="entry name" value="HMG-box_PB1"/>
    <property type="match status" value="1"/>
</dbReference>
<protein>
    <submittedName>
        <fullName evidence="15">Putative BAF180 isoform B</fullName>
    </submittedName>
</protein>
<keyword evidence="7 9" id="KW-0539">Nucleus</keyword>
<dbReference type="PROSITE" id="PS00633">
    <property type="entry name" value="BROMODOMAIN_1"/>
    <property type="match status" value="2"/>
</dbReference>
<dbReference type="InterPro" id="IPR037968">
    <property type="entry name" value="PBRM1_BD5"/>
</dbReference>
<dbReference type="GO" id="GO:0006368">
    <property type="term" value="P:transcription elongation by RNA polymerase II"/>
    <property type="evidence" value="ECO:0007669"/>
    <property type="project" value="TreeGrafter"/>
</dbReference>
<dbReference type="PROSITE" id="PS50014">
    <property type="entry name" value="BROMODOMAIN_2"/>
    <property type="match status" value="5"/>
</dbReference>
<evidence type="ECO:0000256" key="9">
    <source>
        <dbReference type="PROSITE-ProRule" id="PRU00267"/>
    </source>
</evidence>
<feature type="region of interest" description="Disordered" evidence="11">
    <location>
        <begin position="1"/>
        <end position="35"/>
    </location>
</feature>
<dbReference type="InterPro" id="IPR043151">
    <property type="entry name" value="BAH_sf"/>
</dbReference>
<keyword evidence="10" id="KW-0175">Coiled coil</keyword>
<feature type="compositionally biased region" description="Basic and acidic residues" evidence="11">
    <location>
        <begin position="922"/>
        <end position="931"/>
    </location>
</feature>
<dbReference type="InterPro" id="IPR001487">
    <property type="entry name" value="Bromodomain"/>
</dbReference>
<dbReference type="SUPFAM" id="SSF47095">
    <property type="entry name" value="HMG-box"/>
    <property type="match status" value="1"/>
</dbReference>
<name>A0A347ZJ98_9NEOP</name>
<comment type="subcellular location">
    <subcellularLocation>
        <location evidence="1">Nucleus</location>
    </subcellularLocation>
</comment>
<dbReference type="SMART" id="SM00439">
    <property type="entry name" value="BAH"/>
    <property type="match status" value="2"/>
</dbReference>
<feature type="compositionally biased region" description="Acidic residues" evidence="11">
    <location>
        <begin position="466"/>
        <end position="477"/>
    </location>
</feature>
<proteinExistence type="evidence at transcript level"/>
<evidence type="ECO:0000256" key="5">
    <source>
        <dbReference type="ARBA" id="ARBA00023117"/>
    </source>
</evidence>
<evidence type="ECO:0000256" key="6">
    <source>
        <dbReference type="ARBA" id="ARBA00023163"/>
    </source>
</evidence>
<dbReference type="EMBL" id="FX985666">
    <property type="protein sequence ID" value="BBA84404.1"/>
    <property type="molecule type" value="mRNA"/>
</dbReference>
<dbReference type="PROSITE" id="PS50118">
    <property type="entry name" value="HMG_BOX_2"/>
    <property type="match status" value="1"/>
</dbReference>
<feature type="region of interest" description="Disordered" evidence="11">
    <location>
        <begin position="173"/>
        <end position="198"/>
    </location>
</feature>
<dbReference type="GO" id="GO:0003677">
    <property type="term" value="F:DNA binding"/>
    <property type="evidence" value="ECO:0007669"/>
    <property type="project" value="UniProtKB-UniRule"/>
</dbReference>
<dbReference type="CDD" id="cd05517">
    <property type="entry name" value="Bromo_polybromo_II"/>
    <property type="match status" value="1"/>
</dbReference>
<organism evidence="15">
    <name type="scientific">Reticulitermes speratus</name>
    <dbReference type="NCBI Taxonomy" id="60591"/>
    <lineage>
        <taxon>Eukaryota</taxon>
        <taxon>Metazoa</taxon>
        <taxon>Ecdysozoa</taxon>
        <taxon>Arthropoda</taxon>
        <taxon>Hexapoda</taxon>
        <taxon>Insecta</taxon>
        <taxon>Pterygota</taxon>
        <taxon>Neoptera</taxon>
        <taxon>Polyneoptera</taxon>
        <taxon>Dictyoptera</taxon>
        <taxon>Blattodea</taxon>
        <taxon>Blattoidea</taxon>
        <taxon>Termitoidae</taxon>
        <taxon>Rhinotermitidae</taxon>
        <taxon>Reticulitermes</taxon>
        <taxon>Frontotermes</taxon>
    </lineage>
</organism>
<keyword evidence="3" id="KW-0156">Chromatin regulator</keyword>
<dbReference type="CDD" id="cd05515">
    <property type="entry name" value="Bromo_polybromo_V"/>
    <property type="match status" value="1"/>
</dbReference>
<dbReference type="Gene3D" id="1.20.920.10">
    <property type="entry name" value="Bromodomain-like"/>
    <property type="match status" value="6"/>
</dbReference>
<dbReference type="GO" id="GO:0003682">
    <property type="term" value="F:chromatin binding"/>
    <property type="evidence" value="ECO:0007669"/>
    <property type="project" value="InterPro"/>
</dbReference>
<dbReference type="PRINTS" id="PR00503">
    <property type="entry name" value="BROMODOMAIN"/>
</dbReference>
<feature type="compositionally biased region" description="Acidic residues" evidence="11">
    <location>
        <begin position="182"/>
        <end position="198"/>
    </location>
</feature>
<feature type="domain" description="BAH" evidence="14">
    <location>
        <begin position="1145"/>
        <end position="1261"/>
    </location>
</feature>
<feature type="coiled-coil region" evidence="10">
    <location>
        <begin position="1092"/>
        <end position="1119"/>
    </location>
</feature>
<dbReference type="FunFam" id="1.20.920.10:FF:000006">
    <property type="entry name" value="protein polybromo-1 isoform X1"/>
    <property type="match status" value="1"/>
</dbReference>